<keyword evidence="2" id="KW-1185">Reference proteome</keyword>
<dbReference type="Proteomes" id="UP001209878">
    <property type="component" value="Unassembled WGS sequence"/>
</dbReference>
<evidence type="ECO:0000313" key="1">
    <source>
        <dbReference type="EMBL" id="KAK2178839.1"/>
    </source>
</evidence>
<proteinExistence type="predicted"/>
<accession>A0AAD9NTH4</accession>
<reference evidence="1" key="1">
    <citation type="journal article" date="2023" name="Mol. Biol. Evol.">
        <title>Third-Generation Sequencing Reveals the Adaptive Role of the Epigenome in Three Deep-Sea Polychaetes.</title>
        <authorList>
            <person name="Perez M."/>
            <person name="Aroh O."/>
            <person name="Sun Y."/>
            <person name="Lan Y."/>
            <person name="Juniper S.K."/>
            <person name="Young C.R."/>
            <person name="Angers B."/>
            <person name="Qian P.Y."/>
        </authorList>
    </citation>
    <scope>NUCLEOTIDE SEQUENCE</scope>
    <source>
        <strain evidence="1">R07B-5</strain>
    </source>
</reference>
<dbReference type="AlphaFoldDB" id="A0AAD9NTH4"/>
<sequence>MYNSRMCLPKCLGNCVQQQLFSNLRGSDLMDFLQLAIFMEMTPGGAVYLYSWRPISRLSWSSSGMLPCLTTS</sequence>
<gene>
    <name evidence="1" type="ORF">NP493_527g04001</name>
</gene>
<organism evidence="1 2">
    <name type="scientific">Ridgeia piscesae</name>
    <name type="common">Tubeworm</name>
    <dbReference type="NCBI Taxonomy" id="27915"/>
    <lineage>
        <taxon>Eukaryota</taxon>
        <taxon>Metazoa</taxon>
        <taxon>Spiralia</taxon>
        <taxon>Lophotrochozoa</taxon>
        <taxon>Annelida</taxon>
        <taxon>Polychaeta</taxon>
        <taxon>Sedentaria</taxon>
        <taxon>Canalipalpata</taxon>
        <taxon>Sabellida</taxon>
        <taxon>Siboglinidae</taxon>
        <taxon>Ridgeia</taxon>
    </lineage>
</organism>
<protein>
    <submittedName>
        <fullName evidence="1">Uncharacterized protein</fullName>
    </submittedName>
</protein>
<comment type="caution">
    <text evidence="1">The sequence shown here is derived from an EMBL/GenBank/DDBJ whole genome shotgun (WGS) entry which is preliminary data.</text>
</comment>
<dbReference type="EMBL" id="JAODUO010000527">
    <property type="protein sequence ID" value="KAK2178839.1"/>
    <property type="molecule type" value="Genomic_DNA"/>
</dbReference>
<evidence type="ECO:0000313" key="2">
    <source>
        <dbReference type="Proteomes" id="UP001209878"/>
    </source>
</evidence>
<name>A0AAD9NTH4_RIDPI</name>